<evidence type="ECO:0000256" key="6">
    <source>
        <dbReference type="ARBA" id="ARBA00023136"/>
    </source>
</evidence>
<keyword evidence="2" id="KW-1003">Cell membrane</keyword>
<accession>A0A369AZP1</accession>
<keyword evidence="5" id="KW-1133">Transmembrane helix</keyword>
<name>A0A369AZP1_9ENTE</name>
<dbReference type="RefSeq" id="WP_114289559.1">
    <property type="nucleotide sequence ID" value="NZ_JARQAY010000018.1"/>
</dbReference>
<keyword evidence="6" id="KW-0472">Membrane</keyword>
<keyword evidence="7" id="KW-0460">Magnesium</keyword>
<dbReference type="OrthoDB" id="9783652at2"/>
<comment type="subcellular location">
    <subcellularLocation>
        <location evidence="1">Cell membrane</location>
        <topology evidence="1">Multi-pass membrane protein</topology>
    </subcellularLocation>
</comment>
<dbReference type="GO" id="GO:0046872">
    <property type="term" value="F:metal ion binding"/>
    <property type="evidence" value="ECO:0007669"/>
    <property type="project" value="UniProtKB-KW"/>
</dbReference>
<keyword evidence="7" id="KW-0479">Metal-binding</keyword>
<dbReference type="Proteomes" id="UP000288197">
    <property type="component" value="Unassembled WGS sequence"/>
</dbReference>
<evidence type="ECO:0000256" key="2">
    <source>
        <dbReference type="ARBA" id="ARBA00022475"/>
    </source>
</evidence>
<evidence type="ECO:0000256" key="4">
    <source>
        <dbReference type="ARBA" id="ARBA00022692"/>
    </source>
</evidence>
<dbReference type="GO" id="GO:0005886">
    <property type="term" value="C:plasma membrane"/>
    <property type="evidence" value="ECO:0007669"/>
    <property type="project" value="UniProtKB-SubCell"/>
</dbReference>
<proteinExistence type="predicted"/>
<evidence type="ECO:0000256" key="7">
    <source>
        <dbReference type="PIRSR" id="PIRSR600715-1"/>
    </source>
</evidence>
<protein>
    <submittedName>
        <fullName evidence="8">Undecaprenyl-phosphate alpha-N-acetylglucosaminyl 1-phosphate transferase</fullName>
    </submittedName>
</protein>
<dbReference type="CDD" id="cd06853">
    <property type="entry name" value="GT_WecA_like"/>
    <property type="match status" value="1"/>
</dbReference>
<evidence type="ECO:0000313" key="8">
    <source>
        <dbReference type="EMBL" id="RSU02240.1"/>
    </source>
</evidence>
<dbReference type="GO" id="GO:0071555">
    <property type="term" value="P:cell wall organization"/>
    <property type="evidence" value="ECO:0007669"/>
    <property type="project" value="TreeGrafter"/>
</dbReference>
<dbReference type="GO" id="GO:0044038">
    <property type="term" value="P:cell wall macromolecule biosynthetic process"/>
    <property type="evidence" value="ECO:0007669"/>
    <property type="project" value="TreeGrafter"/>
</dbReference>
<reference evidence="8 9" key="1">
    <citation type="submission" date="2017-05" db="EMBL/GenBank/DDBJ databases">
        <title>Vagococcus spp. assemblies.</title>
        <authorList>
            <person name="Gulvik C.A."/>
        </authorList>
    </citation>
    <scope>NUCLEOTIDE SEQUENCE [LARGE SCALE GENOMIC DNA]</scope>
    <source>
        <strain evidence="8 9">NCFB 2497</strain>
    </source>
</reference>
<dbReference type="EMBL" id="NGJX01000005">
    <property type="protein sequence ID" value="RSU02240.1"/>
    <property type="molecule type" value="Genomic_DNA"/>
</dbReference>
<dbReference type="GeneID" id="63146308"/>
<evidence type="ECO:0000313" key="9">
    <source>
        <dbReference type="Proteomes" id="UP000288197"/>
    </source>
</evidence>
<dbReference type="PANTHER" id="PTHR22926:SF3">
    <property type="entry name" value="UNDECAPRENYL-PHOSPHATE ALPHA-N-ACETYLGLUCOSAMINYL 1-PHOSPHATE TRANSFERASE"/>
    <property type="match status" value="1"/>
</dbReference>
<comment type="cofactor">
    <cofactor evidence="7">
        <name>Mg(2+)</name>
        <dbReference type="ChEBI" id="CHEBI:18420"/>
    </cofactor>
</comment>
<keyword evidence="9" id="KW-1185">Reference proteome</keyword>
<evidence type="ECO:0000256" key="1">
    <source>
        <dbReference type="ARBA" id="ARBA00004651"/>
    </source>
</evidence>
<dbReference type="GO" id="GO:0009103">
    <property type="term" value="P:lipopolysaccharide biosynthetic process"/>
    <property type="evidence" value="ECO:0007669"/>
    <property type="project" value="TreeGrafter"/>
</dbReference>
<evidence type="ECO:0000256" key="3">
    <source>
        <dbReference type="ARBA" id="ARBA00022679"/>
    </source>
</evidence>
<feature type="binding site" evidence="7">
    <location>
        <position position="221"/>
    </location>
    <ligand>
        <name>Mg(2+)</name>
        <dbReference type="ChEBI" id="CHEBI:18420"/>
    </ligand>
</feature>
<keyword evidence="4" id="KW-0812">Transmembrane</keyword>
<dbReference type="InterPro" id="IPR000715">
    <property type="entry name" value="Glycosyl_transferase_4"/>
</dbReference>
<organism evidence="8 9">
    <name type="scientific">Vagococcus fluvialis</name>
    <dbReference type="NCBI Taxonomy" id="2738"/>
    <lineage>
        <taxon>Bacteria</taxon>
        <taxon>Bacillati</taxon>
        <taxon>Bacillota</taxon>
        <taxon>Bacilli</taxon>
        <taxon>Lactobacillales</taxon>
        <taxon>Enterococcaceae</taxon>
        <taxon>Vagococcus</taxon>
    </lineage>
</organism>
<comment type="caution">
    <text evidence="8">The sequence shown here is derived from an EMBL/GenBank/DDBJ whole genome shotgun (WGS) entry which is preliminary data.</text>
</comment>
<gene>
    <name evidence="8" type="ORF">CBF32_06545</name>
</gene>
<dbReference type="PANTHER" id="PTHR22926">
    <property type="entry name" value="PHOSPHO-N-ACETYLMURAMOYL-PENTAPEPTIDE-TRANSFERASE"/>
    <property type="match status" value="1"/>
</dbReference>
<evidence type="ECO:0000256" key="5">
    <source>
        <dbReference type="ARBA" id="ARBA00022989"/>
    </source>
</evidence>
<sequence>MDFILKIAFRLFLTMILAFLLTPLIKKLAFKIGAVDKPNSRRVNKVAMPTAGGLAIYIAFSISVLFFFPDLIPMKYAIHLVVSSGIVVVTGLIDDIFELKPRQKLLGVTLAALYVCFVFDVTVSTISLPHIGAIPLQWLSYPFTILWIAGLTNAINLVDGLDGLASGISIIALTTIGIIGYVASATDAVKLQVPLTIFILLMSVLGFFPFNFYPAKIFLGDTGALLLGFLISVLSIQGLKNATLITLITPLVILGVPITDTLFAMIRRKLNNRPISSADKMHLHHRLISLGFTHRGAVLTIYSMAIIFSVIAMLYMFTNTLATILLTIACLFGLQMFIELIGLTGVDKQPLLNSLKYLGNKAYRNSVKQKRKEKKKKD</sequence>
<keyword evidence="3 8" id="KW-0808">Transferase</keyword>
<dbReference type="AlphaFoldDB" id="A0A369AZP1"/>
<feature type="binding site" evidence="7">
    <location>
        <position position="156"/>
    </location>
    <ligand>
        <name>Mg(2+)</name>
        <dbReference type="ChEBI" id="CHEBI:18420"/>
    </ligand>
</feature>
<dbReference type="GO" id="GO:0016780">
    <property type="term" value="F:phosphotransferase activity, for other substituted phosphate groups"/>
    <property type="evidence" value="ECO:0007669"/>
    <property type="project" value="InterPro"/>
</dbReference>
<dbReference type="Pfam" id="PF00953">
    <property type="entry name" value="Glycos_transf_4"/>
    <property type="match status" value="1"/>
</dbReference>